<reference evidence="1 2" key="1">
    <citation type="submission" date="2019-09" db="EMBL/GenBank/DDBJ databases">
        <authorList>
            <person name="Chandra G."/>
            <person name="Truman W A."/>
        </authorList>
    </citation>
    <scope>NUCLEOTIDE SEQUENCE [LARGE SCALE GENOMIC DNA]</scope>
    <source>
        <strain evidence="1">PS723</strain>
    </source>
</reference>
<evidence type="ECO:0000313" key="2">
    <source>
        <dbReference type="Proteomes" id="UP000379480"/>
    </source>
</evidence>
<proteinExistence type="predicted"/>
<organism evidence="1 2">
    <name type="scientific">Pseudomonas fluorescens</name>
    <dbReference type="NCBI Taxonomy" id="294"/>
    <lineage>
        <taxon>Bacteria</taxon>
        <taxon>Pseudomonadati</taxon>
        <taxon>Pseudomonadota</taxon>
        <taxon>Gammaproteobacteria</taxon>
        <taxon>Pseudomonadales</taxon>
        <taxon>Pseudomonadaceae</taxon>
        <taxon>Pseudomonas</taxon>
    </lineage>
</organism>
<dbReference type="AlphaFoldDB" id="A0A5E7FUY5"/>
<evidence type="ECO:0000313" key="1">
    <source>
        <dbReference type="EMBL" id="VVO43035.1"/>
    </source>
</evidence>
<gene>
    <name evidence="1" type="ORF">PS723_06104</name>
</gene>
<sequence length="113" mass="13189">MQPIHVKHIGFFWYRDAEQYAQYLEIVEDVDALPKTFAQWQKKALKLLEDVTRQGHSTKKIYSTPQEFKAWCMTNDAPLNGLSRSRFASFKVEVETTGHMNLLHAIHRANQPD</sequence>
<dbReference type="Proteomes" id="UP000379480">
    <property type="component" value="Unassembled WGS sequence"/>
</dbReference>
<protein>
    <submittedName>
        <fullName evidence="1">Uncharacterized protein</fullName>
    </submittedName>
</protein>
<dbReference type="EMBL" id="CABVHY010000048">
    <property type="protein sequence ID" value="VVO43035.1"/>
    <property type="molecule type" value="Genomic_DNA"/>
</dbReference>
<accession>A0A5E7FUY5</accession>
<name>A0A5E7FUY5_PSEFL</name>